<dbReference type="EMBL" id="SLXH01000021">
    <property type="protein sequence ID" value="TCP16024.1"/>
    <property type="molecule type" value="Genomic_DNA"/>
</dbReference>
<proteinExistence type="predicted"/>
<name>A0A4R2N5A8_9BURK</name>
<reference evidence="1 2" key="1">
    <citation type="submission" date="2019-03" db="EMBL/GenBank/DDBJ databases">
        <title>Genomic Encyclopedia of Type Strains, Phase IV (KMG-IV): sequencing the most valuable type-strain genomes for metagenomic binning, comparative biology and taxonomic classification.</title>
        <authorList>
            <person name="Goeker M."/>
        </authorList>
    </citation>
    <scope>NUCLEOTIDE SEQUENCE [LARGE SCALE GENOMIC DNA]</scope>
    <source>
        <strain evidence="1 2">DSM 1837</strain>
    </source>
</reference>
<comment type="caution">
    <text evidence="1">The sequence shown here is derived from an EMBL/GenBank/DDBJ whole genome shotgun (WGS) entry which is preliminary data.</text>
</comment>
<evidence type="ECO:0000313" key="1">
    <source>
        <dbReference type="EMBL" id="TCP16024.1"/>
    </source>
</evidence>
<dbReference type="Proteomes" id="UP000295182">
    <property type="component" value="Unassembled WGS sequence"/>
</dbReference>
<protein>
    <submittedName>
        <fullName evidence="1">Uncharacterized protein</fullName>
    </submittedName>
</protein>
<gene>
    <name evidence="1" type="ORF">EV674_12112</name>
</gene>
<accession>A0A4R2N5A8</accession>
<evidence type="ECO:0000313" key="2">
    <source>
        <dbReference type="Proteomes" id="UP000295182"/>
    </source>
</evidence>
<sequence length="46" mass="4967">MAVPMPFVLHQRLQRVLCVTAMAWGLSAQARTPVARAPRGGFAISC</sequence>
<dbReference type="RefSeq" id="WP_165887095.1">
    <property type="nucleotide sequence ID" value="NZ_QXNC01000018.1"/>
</dbReference>
<organism evidence="1 2">
    <name type="scientific">Simplicispira metamorpha</name>
    <dbReference type="NCBI Taxonomy" id="80881"/>
    <lineage>
        <taxon>Bacteria</taxon>
        <taxon>Pseudomonadati</taxon>
        <taxon>Pseudomonadota</taxon>
        <taxon>Betaproteobacteria</taxon>
        <taxon>Burkholderiales</taxon>
        <taxon>Comamonadaceae</taxon>
        <taxon>Simplicispira</taxon>
    </lineage>
</organism>
<keyword evidence="2" id="KW-1185">Reference proteome</keyword>
<dbReference type="AlphaFoldDB" id="A0A4R2N5A8"/>